<evidence type="ECO:0000256" key="8">
    <source>
        <dbReference type="ARBA" id="ARBA00022614"/>
    </source>
</evidence>
<evidence type="ECO:0000256" key="18">
    <source>
        <dbReference type="ARBA" id="ARBA00023180"/>
    </source>
</evidence>
<dbReference type="SMART" id="SM00504">
    <property type="entry name" value="Ubox"/>
    <property type="match status" value="1"/>
</dbReference>
<evidence type="ECO:0000256" key="1">
    <source>
        <dbReference type="ARBA" id="ARBA00004162"/>
    </source>
</evidence>
<evidence type="ECO:0000256" key="16">
    <source>
        <dbReference type="ARBA" id="ARBA00023163"/>
    </source>
</evidence>
<accession>A0A7J7HLY7</accession>
<evidence type="ECO:0000256" key="3">
    <source>
        <dbReference type="ARBA" id="ARBA00004906"/>
    </source>
</evidence>
<evidence type="ECO:0000256" key="13">
    <source>
        <dbReference type="ARBA" id="ARBA00022737"/>
    </source>
</evidence>
<dbReference type="GO" id="GO:0003677">
    <property type="term" value="F:DNA binding"/>
    <property type="evidence" value="ECO:0007669"/>
    <property type="project" value="InterPro"/>
</dbReference>
<dbReference type="GO" id="GO:0000166">
    <property type="term" value="F:nucleotide binding"/>
    <property type="evidence" value="ECO:0007669"/>
    <property type="project" value="InterPro"/>
</dbReference>
<evidence type="ECO:0000256" key="6">
    <source>
        <dbReference type="ARBA" id="ARBA00022475"/>
    </source>
</evidence>
<dbReference type="Pfam" id="PF13855">
    <property type="entry name" value="LRR_8"/>
    <property type="match status" value="3"/>
</dbReference>
<reference evidence="23" key="1">
    <citation type="journal article" date="2020" name="Nat. Commun.">
        <title>Genome assembly of wild tea tree DASZ reveals pedigree and selection history of tea varieties.</title>
        <authorList>
            <person name="Zhang W."/>
            <person name="Zhang Y."/>
            <person name="Qiu H."/>
            <person name="Guo Y."/>
            <person name="Wan H."/>
            <person name="Zhang X."/>
            <person name="Scossa F."/>
            <person name="Alseekh S."/>
            <person name="Zhang Q."/>
            <person name="Wang P."/>
            <person name="Xu L."/>
            <person name="Schmidt M.H."/>
            <person name="Jia X."/>
            <person name="Li D."/>
            <person name="Zhu A."/>
            <person name="Guo F."/>
            <person name="Chen W."/>
            <person name="Ni D."/>
            <person name="Usadel B."/>
            <person name="Fernie A.R."/>
            <person name="Wen W."/>
        </authorList>
    </citation>
    <scope>NUCLEOTIDE SEQUENCE [LARGE SCALE GENOMIC DNA]</scope>
    <source>
        <strain evidence="23">cv. G240</strain>
    </source>
</reference>
<keyword evidence="12" id="KW-0732">Signal</keyword>
<evidence type="ECO:0000256" key="12">
    <source>
        <dbReference type="ARBA" id="ARBA00022729"/>
    </source>
</evidence>
<dbReference type="PANTHER" id="PTHR27000:SF803">
    <property type="entry name" value="RECEPTOR-LIKE PROTEIN 45"/>
    <property type="match status" value="1"/>
</dbReference>
<evidence type="ECO:0000256" key="7">
    <source>
        <dbReference type="ARBA" id="ARBA00022478"/>
    </source>
</evidence>
<dbReference type="EMBL" id="JACBKZ010000003">
    <property type="protein sequence ID" value="KAF5953585.1"/>
    <property type="molecule type" value="Genomic_DNA"/>
</dbReference>
<evidence type="ECO:0000256" key="5">
    <source>
        <dbReference type="ARBA" id="ARBA00012418"/>
    </source>
</evidence>
<evidence type="ECO:0000256" key="10">
    <source>
        <dbReference type="ARBA" id="ARBA00022692"/>
    </source>
</evidence>
<evidence type="ECO:0000256" key="4">
    <source>
        <dbReference type="ARBA" id="ARBA00009592"/>
    </source>
</evidence>
<evidence type="ECO:0000313" key="22">
    <source>
        <dbReference type="EMBL" id="KAF5953585.1"/>
    </source>
</evidence>
<keyword evidence="8" id="KW-0433">Leucine-rich repeat</keyword>
<dbReference type="GO" id="GO:0005886">
    <property type="term" value="C:plasma membrane"/>
    <property type="evidence" value="ECO:0007669"/>
    <property type="project" value="UniProtKB-SubCell"/>
</dbReference>
<dbReference type="GO" id="GO:0000428">
    <property type="term" value="C:DNA-directed RNA polymerase complex"/>
    <property type="evidence" value="ECO:0007669"/>
    <property type="project" value="UniProtKB-KW"/>
</dbReference>
<sequence length="1745" mass="195363">MDKASMIKDAIDYIQELHEQERRIQADLIQLESGKLKKNAVFDLDQEIPTLSRLKKKGIDHSYDSRRSTTSSIEDLEDIMEEPCVDADGYTYDRKAIQTWLEENDKSPMINLPLPTMNLIPNYTLLSAIRKCSVKSYIISKNVTIKFIQSNQYINDDLHMYHVETNTPALARTSNLNEELGQVEYIFSDKTGTLTRNLMEFFKCSIWGEVYGTSLTEIEIGGEQRSSIKVDEVQKSSNSVHDKGFNFDDARLMRGAWWSEPNPDICKVTRLVKKGAQKITLSIGDGANDVRYRMLKPINESCEFSKSGLSDGSQKLSANVIVFSCVLLQVYVITGIGQGMLLVRADTQTLLFALEDHLSKAIPAKTTHPRLRLKVYSPKLVRSDKFKTGKEQYLDKELISEDSRDVIVGRIPVMLKSDLCWMNGVEKSDCDFDHGGYFLVKGAEKISGGDKVLSVYFSGTEFPIWILFFALGVSSDREVVNLIDCGTEDSRIVNILVASIHDADECAGFRRGGKALSHVEGVLKRSNYPPGESIEEFFSNYLFPNLSGFRRKARFLGYMVNCLLQAYTGRRKVDNRDDFRNKRLELAGELLERELRVHIKHAEKRMVKALQRDLYGDRQLQQIEHYLDASIITNGLCRAFTTGAWTHPYKRMERISGVVAMLRRTNPLQSISDMRKTRQQVQYTGKVGDARYPTIPVYSQCLEDQRSLLLQLKKTLDFNLIFSVKLVNWTQGNDCCGWKGVTCDQNGRVTGLDLNSESINGGVNKNSSLFCLKFLESLNLAYNSFKFTQIPSSFGNLTSLTYLNLSNAGFSGQIPIELSHLTRLVTLDLSIFSFSGILSLQLQNPNLSTFLQNLTGLTELRLDGVNISAPGIEWCQAISSSLPNLRVLSLSNCDLSSPIDSSLQTISLSEIHLGYNNLSVSVPEFFANFTNLTVLSLSSSNLEGQFPPKIFQVPMLQTLDLSNNIKLQGSLPEFLQNGSLQRIVLTHTNFSGRLPDSIGNLRNLSRIDLSCCNFAGPIPNSMANLRHLVYLDLSSNDFTGPIPFFQMSKNLTYIDLSHNALIGSVPSSYFTGLSNLVNVNLAYNSFNGSIPLPLFSLPSLQKILLSNNQFGGNVAECPNGSLSPLDTLDLSSNKLEGLIPTFLFDFRRINTLSLSFNNFSGTIQLERIRNLQNLTGFELSYNNLSINVSVSNSSLSHIPHLNQLRLASCKLREFPPLMNQSRMTYLDLSDNQISGEIPNWIWNIGSGTLMYLNLSRNLLVGMQRPHIIPNYLSVLDLHFNLLSGEIPVPPESAIYVDYSSNNFYSSVPAEIGNNLTFAIFFSLSNNNLTGVIPPSICNSTNLQVLDLSSNRLSGTIPRCLIESCSATLGVLNLRNNGLTGNIPGTFPESCALETLDFNGNHLEGHVPQSLTNCTKLEVLNLGNNNINDNFTSFLKNSSHLRVLNLRSNRFQGGIDCEGEQKNTWPKLQIIDLALNNFSGFLPQDCFLHLKAMMVDGGNAQSKLNHLHFNFLQLNPFYYQDTVTVTIKGQQLELVKILTVFTSIDFSNNIFRGEIPYTVGALKYLYVLNLSQNFLTGHIPSSLGNLTQLESLDLSMNKLSGSIPEQLASLTFLSFLNLSFNRLVGRIPLGTQIQSFSETSFEGNGGLCGAPLNTNCSDVQMPAGVLPLTPDEDGDLDFEPGIYLSFAVGFVVGLGSFIGALALCKRWRQWYYKHVDQVLERTFHLEESRRRRNRRKRAYRDPIRRL</sequence>
<dbReference type="InterPro" id="IPR003591">
    <property type="entry name" value="Leu-rich_rpt_typical-subtyp"/>
</dbReference>
<keyword evidence="13" id="KW-0677">Repeat</keyword>
<dbReference type="Pfam" id="PF04564">
    <property type="entry name" value="U-box"/>
    <property type="match status" value="1"/>
</dbReference>
<evidence type="ECO:0000256" key="17">
    <source>
        <dbReference type="ARBA" id="ARBA00023170"/>
    </source>
</evidence>
<dbReference type="Gene3D" id="3.30.40.10">
    <property type="entry name" value="Zinc/RING finger domain, C3HC4 (zinc finger)"/>
    <property type="match status" value="1"/>
</dbReference>
<dbReference type="GO" id="GO:0006952">
    <property type="term" value="P:defense response"/>
    <property type="evidence" value="ECO:0007669"/>
    <property type="project" value="UniProtKB-ARBA"/>
</dbReference>
<reference evidence="22 23" key="2">
    <citation type="submission" date="2020-07" db="EMBL/GenBank/DDBJ databases">
        <title>Genome assembly of wild tea tree DASZ reveals pedigree and selection history of tea varieties.</title>
        <authorList>
            <person name="Zhang W."/>
        </authorList>
    </citation>
    <scope>NUCLEOTIDE SEQUENCE [LARGE SCALE GENOMIC DNA]</scope>
    <source>
        <strain evidence="23">cv. G240</strain>
        <tissue evidence="22">Leaf</tissue>
    </source>
</reference>
<dbReference type="EC" id="2.7.7.6" evidence="5"/>
<dbReference type="GO" id="GO:0004842">
    <property type="term" value="F:ubiquitin-protein transferase activity"/>
    <property type="evidence" value="ECO:0007669"/>
    <property type="project" value="InterPro"/>
</dbReference>
<dbReference type="InterPro" id="IPR032675">
    <property type="entry name" value="LRR_dom_sf"/>
</dbReference>
<dbReference type="InterPro" id="IPR003613">
    <property type="entry name" value="Ubox_domain"/>
</dbReference>
<evidence type="ECO:0000256" key="9">
    <source>
        <dbReference type="ARBA" id="ARBA00022679"/>
    </source>
</evidence>
<keyword evidence="23" id="KW-1185">Reference proteome</keyword>
<dbReference type="GO" id="GO:0006351">
    <property type="term" value="P:DNA-templated transcription"/>
    <property type="evidence" value="ECO:0007669"/>
    <property type="project" value="InterPro"/>
</dbReference>
<keyword evidence="18" id="KW-0325">Glycoprotein</keyword>
<dbReference type="Gene3D" id="3.90.1110.10">
    <property type="entry name" value="RNA polymerase Rpb2, domain 2"/>
    <property type="match status" value="1"/>
</dbReference>
<gene>
    <name evidence="22" type="ORF">HYC85_006441</name>
</gene>
<comment type="caution">
    <text evidence="22">The sequence shown here is derived from an EMBL/GenBank/DDBJ whole genome shotgun (WGS) entry which is preliminary data.</text>
</comment>
<dbReference type="FunFam" id="3.80.10.10:FF:000213">
    <property type="entry name" value="Tyrosine-sulfated glycopeptide receptor 1"/>
    <property type="match status" value="1"/>
</dbReference>
<dbReference type="InterPro" id="IPR023299">
    <property type="entry name" value="ATPase_P-typ_cyto_dom_N"/>
</dbReference>
<dbReference type="GO" id="GO:0051707">
    <property type="term" value="P:response to other organism"/>
    <property type="evidence" value="ECO:0007669"/>
    <property type="project" value="UniProtKB-ARBA"/>
</dbReference>
<dbReference type="SMART" id="SM00365">
    <property type="entry name" value="LRR_SD22"/>
    <property type="match status" value="5"/>
</dbReference>
<dbReference type="CDD" id="cd16655">
    <property type="entry name" value="RING-Ubox_WDSUB1-like"/>
    <property type="match status" value="1"/>
</dbReference>
<dbReference type="GO" id="GO:0003899">
    <property type="term" value="F:DNA-directed RNA polymerase activity"/>
    <property type="evidence" value="ECO:0007669"/>
    <property type="project" value="UniProtKB-EC"/>
</dbReference>
<keyword evidence="15 20" id="KW-0472">Membrane</keyword>
<dbReference type="Gene3D" id="3.40.1110.10">
    <property type="entry name" value="Calcium-transporting ATPase, cytoplasmic domain N"/>
    <property type="match status" value="1"/>
</dbReference>
<dbReference type="InterPro" id="IPR001611">
    <property type="entry name" value="Leu-rich_rpt"/>
</dbReference>
<keyword evidence="11" id="KW-0548">Nucleotidyltransferase</keyword>
<dbReference type="InterPro" id="IPR023214">
    <property type="entry name" value="HAD_sf"/>
</dbReference>
<dbReference type="InterPro" id="IPR007642">
    <property type="entry name" value="RNA_pol_Rpb2_2"/>
</dbReference>
<dbReference type="UniPathway" id="UPA00143"/>
<protein>
    <recommendedName>
        <fullName evidence="5">DNA-directed RNA polymerase</fullName>
        <ecNumber evidence="5">2.7.7.6</ecNumber>
    </recommendedName>
</protein>
<keyword evidence="16" id="KW-0804">Transcription</keyword>
<comment type="similarity">
    <text evidence="4">Belongs to the RLP family.</text>
</comment>
<dbReference type="PROSITE" id="PS51698">
    <property type="entry name" value="U_BOX"/>
    <property type="match status" value="1"/>
</dbReference>
<evidence type="ECO:0000256" key="19">
    <source>
        <dbReference type="ARBA" id="ARBA00048552"/>
    </source>
</evidence>
<comment type="subcellular location">
    <subcellularLocation>
        <location evidence="1">Cell membrane</location>
        <topology evidence="1">Single-pass membrane protein</topology>
    </subcellularLocation>
    <subcellularLocation>
        <location evidence="2">Membrane</location>
        <topology evidence="2">Single-pass type I membrane protein</topology>
    </subcellularLocation>
</comment>
<evidence type="ECO:0000256" key="2">
    <source>
        <dbReference type="ARBA" id="ARBA00004479"/>
    </source>
</evidence>
<dbReference type="PANTHER" id="PTHR27000">
    <property type="entry name" value="LEUCINE-RICH REPEAT RECEPTOR-LIKE PROTEIN KINASE FAMILY PROTEIN-RELATED"/>
    <property type="match status" value="1"/>
</dbReference>
<evidence type="ECO:0000256" key="14">
    <source>
        <dbReference type="ARBA" id="ARBA00022989"/>
    </source>
</evidence>
<dbReference type="InterPro" id="IPR018303">
    <property type="entry name" value="ATPase_P-typ_P_site"/>
</dbReference>
<dbReference type="SUPFAM" id="SSF64484">
    <property type="entry name" value="beta and beta-prime subunits of DNA dependent RNA-polymerase"/>
    <property type="match status" value="1"/>
</dbReference>
<keyword evidence="7" id="KW-0240">DNA-directed RNA polymerase</keyword>
<dbReference type="Gene3D" id="3.80.10.10">
    <property type="entry name" value="Ribonuclease Inhibitor"/>
    <property type="match status" value="5"/>
</dbReference>
<dbReference type="Pfam" id="PF04563">
    <property type="entry name" value="RNA_pol_Rpb2_1"/>
    <property type="match status" value="1"/>
</dbReference>
<keyword evidence="6" id="KW-1003">Cell membrane</keyword>
<dbReference type="PRINTS" id="PR00019">
    <property type="entry name" value="LEURICHRPT"/>
</dbReference>
<keyword evidence="9" id="KW-0808">Transferase</keyword>
<feature type="transmembrane region" description="Helical" evidence="20">
    <location>
        <begin position="1681"/>
        <end position="1703"/>
    </location>
</feature>
<evidence type="ECO:0000256" key="20">
    <source>
        <dbReference type="SAM" id="Phobius"/>
    </source>
</evidence>
<dbReference type="Gene3D" id="3.90.1100.10">
    <property type="match status" value="1"/>
</dbReference>
<dbReference type="InterPro" id="IPR013210">
    <property type="entry name" value="LRR_N_plant-typ"/>
</dbReference>
<evidence type="ECO:0000256" key="15">
    <source>
        <dbReference type="ARBA" id="ARBA00023136"/>
    </source>
</evidence>
<dbReference type="PROSITE" id="PS00154">
    <property type="entry name" value="ATPASE_E1_E2"/>
    <property type="match status" value="1"/>
</dbReference>
<organism evidence="22 23">
    <name type="scientific">Camellia sinensis</name>
    <name type="common">Tea plant</name>
    <name type="synonym">Thea sinensis</name>
    <dbReference type="NCBI Taxonomy" id="4442"/>
    <lineage>
        <taxon>Eukaryota</taxon>
        <taxon>Viridiplantae</taxon>
        <taxon>Streptophyta</taxon>
        <taxon>Embryophyta</taxon>
        <taxon>Tracheophyta</taxon>
        <taxon>Spermatophyta</taxon>
        <taxon>Magnoliopsida</taxon>
        <taxon>eudicotyledons</taxon>
        <taxon>Gunneridae</taxon>
        <taxon>Pentapetalae</taxon>
        <taxon>asterids</taxon>
        <taxon>Ericales</taxon>
        <taxon>Theaceae</taxon>
        <taxon>Camellia</taxon>
    </lineage>
</organism>
<dbReference type="SMART" id="SM00369">
    <property type="entry name" value="LRR_TYP"/>
    <property type="match status" value="8"/>
</dbReference>
<evidence type="ECO:0000256" key="11">
    <source>
        <dbReference type="ARBA" id="ARBA00022695"/>
    </source>
</evidence>
<dbReference type="SUPFAM" id="SSF57850">
    <property type="entry name" value="RING/U-box"/>
    <property type="match status" value="1"/>
</dbReference>
<dbReference type="Gene3D" id="3.40.50.1000">
    <property type="entry name" value="HAD superfamily/HAD-like"/>
    <property type="match status" value="1"/>
</dbReference>
<keyword evidence="17" id="KW-0675">Receptor</keyword>
<dbReference type="FunFam" id="3.80.10.10:FF:000095">
    <property type="entry name" value="LRR receptor-like serine/threonine-protein kinase GSO1"/>
    <property type="match status" value="1"/>
</dbReference>
<dbReference type="Pfam" id="PF08263">
    <property type="entry name" value="LRRNT_2"/>
    <property type="match status" value="1"/>
</dbReference>
<dbReference type="GO" id="GO:0016567">
    <property type="term" value="P:protein ubiquitination"/>
    <property type="evidence" value="ECO:0007669"/>
    <property type="project" value="UniProtKB-UniPathway"/>
</dbReference>
<dbReference type="InterPro" id="IPR037034">
    <property type="entry name" value="RNA_pol_Rpb2_2_sf"/>
</dbReference>
<comment type="pathway">
    <text evidence="3">Protein modification; protein ubiquitination.</text>
</comment>
<dbReference type="Pfam" id="PF04561">
    <property type="entry name" value="RNA_pol_Rpb2_2"/>
    <property type="match status" value="1"/>
</dbReference>
<dbReference type="InterPro" id="IPR013083">
    <property type="entry name" value="Znf_RING/FYVE/PHD"/>
</dbReference>
<dbReference type="InterPro" id="IPR007644">
    <property type="entry name" value="RNA_pol_bsu_protrusion"/>
</dbReference>
<dbReference type="Pfam" id="PF00560">
    <property type="entry name" value="LRR_1"/>
    <property type="match status" value="9"/>
</dbReference>
<evidence type="ECO:0000259" key="21">
    <source>
        <dbReference type="PROSITE" id="PS51698"/>
    </source>
</evidence>
<feature type="domain" description="U-box" evidence="21">
    <location>
        <begin position="78"/>
        <end position="139"/>
    </location>
</feature>
<dbReference type="Proteomes" id="UP000593564">
    <property type="component" value="Unassembled WGS sequence"/>
</dbReference>
<proteinExistence type="inferred from homology"/>
<keyword evidence="14 20" id="KW-1133">Transmembrane helix</keyword>
<comment type="catalytic activity">
    <reaction evidence="19">
        <text>RNA(n) + a ribonucleoside 5'-triphosphate = RNA(n+1) + diphosphate</text>
        <dbReference type="Rhea" id="RHEA:21248"/>
        <dbReference type="Rhea" id="RHEA-COMP:14527"/>
        <dbReference type="Rhea" id="RHEA-COMP:17342"/>
        <dbReference type="ChEBI" id="CHEBI:33019"/>
        <dbReference type="ChEBI" id="CHEBI:61557"/>
        <dbReference type="ChEBI" id="CHEBI:140395"/>
        <dbReference type="EC" id="2.7.7.6"/>
    </reaction>
</comment>
<name>A0A7J7HLY7_CAMSI</name>
<dbReference type="SUPFAM" id="SSF52058">
    <property type="entry name" value="L domain-like"/>
    <property type="match status" value="4"/>
</dbReference>
<evidence type="ECO:0000313" key="23">
    <source>
        <dbReference type="Proteomes" id="UP000593564"/>
    </source>
</evidence>
<keyword evidence="10 20" id="KW-0812">Transmembrane</keyword>